<sequence length="18" mass="1979">MMEVSTVLSIVTWLALSV</sequence>
<name>A0A0E9U4A7_ANGAN</name>
<reference evidence="1" key="1">
    <citation type="submission" date="2014-11" db="EMBL/GenBank/DDBJ databases">
        <authorList>
            <person name="Amaro Gonzalez C."/>
        </authorList>
    </citation>
    <scope>NUCLEOTIDE SEQUENCE</scope>
</reference>
<protein>
    <submittedName>
        <fullName evidence="1">Uncharacterized protein</fullName>
    </submittedName>
</protein>
<evidence type="ECO:0000313" key="1">
    <source>
        <dbReference type="EMBL" id="JAH60597.1"/>
    </source>
</evidence>
<dbReference type="AlphaFoldDB" id="A0A0E9U4A7"/>
<proteinExistence type="predicted"/>
<organism evidence="1">
    <name type="scientific">Anguilla anguilla</name>
    <name type="common">European freshwater eel</name>
    <name type="synonym">Muraena anguilla</name>
    <dbReference type="NCBI Taxonomy" id="7936"/>
    <lineage>
        <taxon>Eukaryota</taxon>
        <taxon>Metazoa</taxon>
        <taxon>Chordata</taxon>
        <taxon>Craniata</taxon>
        <taxon>Vertebrata</taxon>
        <taxon>Euteleostomi</taxon>
        <taxon>Actinopterygii</taxon>
        <taxon>Neopterygii</taxon>
        <taxon>Teleostei</taxon>
        <taxon>Anguilliformes</taxon>
        <taxon>Anguillidae</taxon>
        <taxon>Anguilla</taxon>
    </lineage>
</organism>
<dbReference type="EMBL" id="GBXM01047980">
    <property type="protein sequence ID" value="JAH60597.1"/>
    <property type="molecule type" value="Transcribed_RNA"/>
</dbReference>
<reference evidence="1" key="2">
    <citation type="journal article" date="2015" name="Fish Shellfish Immunol.">
        <title>Early steps in the European eel (Anguilla anguilla)-Vibrio vulnificus interaction in the gills: Role of the RtxA13 toxin.</title>
        <authorList>
            <person name="Callol A."/>
            <person name="Pajuelo D."/>
            <person name="Ebbesson L."/>
            <person name="Teles M."/>
            <person name="MacKenzie S."/>
            <person name="Amaro C."/>
        </authorList>
    </citation>
    <scope>NUCLEOTIDE SEQUENCE</scope>
</reference>
<accession>A0A0E9U4A7</accession>